<dbReference type="GO" id="GO:0050661">
    <property type="term" value="F:NADP binding"/>
    <property type="evidence" value="ECO:0007669"/>
    <property type="project" value="InterPro"/>
</dbReference>
<feature type="non-terminal residue" evidence="7">
    <location>
        <position position="289"/>
    </location>
</feature>
<dbReference type="PANTHER" id="PTHR43060">
    <property type="entry name" value="3-HYDROXYISOBUTYRATE DEHYDROGENASE-LIKE 1, MITOCHONDRIAL-RELATED"/>
    <property type="match status" value="1"/>
</dbReference>
<dbReference type="GO" id="GO:0016491">
    <property type="term" value="F:oxidoreductase activity"/>
    <property type="evidence" value="ECO:0007669"/>
    <property type="project" value="UniProtKB-KW"/>
</dbReference>
<feature type="domain" description="6-phosphogluconate dehydrogenase NADP-binding" evidence="5">
    <location>
        <begin position="2"/>
        <end position="158"/>
    </location>
</feature>
<reference evidence="7" key="1">
    <citation type="submission" date="2020-10" db="EMBL/GenBank/DDBJ databases">
        <authorList>
            <person name="Gilroy R."/>
        </authorList>
    </citation>
    <scope>NUCLEOTIDE SEQUENCE</scope>
    <source>
        <strain evidence="7">ChiHcec3-11533</strain>
    </source>
</reference>
<sequence length="289" mass="31224">MRISFIGVGVMGNGMVANLLKRGFPVAIYTRTKSKALPAIEAGAVWRDGVAECVRDADMVISIVGFPKDVEEIYFGPKGILENVRPGTVVADMTTSSPELAQRIYREAAKKGVFALDAPVSGGDTGAREGTLSIMVGGDRQAFETCLPVFEAMGRNVRFEGPAGFGQHTKMANQIAIAGTLAGVTEAVAYARRAGLDCWEMLDTIRAGAAGSWQMTYNAPKMLSEDYSPGFYIKHFVKDMVIASQESQARGEKLPVLEQVLSMFKTLWTDGYSEEGTQALIRAYAAEKK</sequence>
<feature type="active site" evidence="4">
    <location>
        <position position="170"/>
    </location>
</feature>
<dbReference type="InterPro" id="IPR008927">
    <property type="entry name" value="6-PGluconate_DH-like_C_sf"/>
</dbReference>
<dbReference type="InterPro" id="IPR013328">
    <property type="entry name" value="6PGD_dom2"/>
</dbReference>
<evidence type="ECO:0000256" key="3">
    <source>
        <dbReference type="ARBA" id="ARBA00023027"/>
    </source>
</evidence>
<proteinExistence type="inferred from homology"/>
<evidence type="ECO:0000313" key="7">
    <source>
        <dbReference type="EMBL" id="HIU34367.1"/>
    </source>
</evidence>
<dbReference type="Pfam" id="PF14833">
    <property type="entry name" value="NAD_binding_11"/>
    <property type="match status" value="1"/>
</dbReference>
<dbReference type="SUPFAM" id="SSF48179">
    <property type="entry name" value="6-phosphogluconate dehydrogenase C-terminal domain-like"/>
    <property type="match status" value="1"/>
</dbReference>
<accession>A0A9D1IBS2</accession>
<dbReference type="Gene3D" id="3.40.50.720">
    <property type="entry name" value="NAD(P)-binding Rossmann-like Domain"/>
    <property type="match status" value="1"/>
</dbReference>
<keyword evidence="2" id="KW-0560">Oxidoreductase</keyword>
<evidence type="ECO:0000256" key="4">
    <source>
        <dbReference type="PIRSR" id="PIRSR000103-1"/>
    </source>
</evidence>
<dbReference type="SUPFAM" id="SSF51735">
    <property type="entry name" value="NAD(P)-binding Rossmann-fold domains"/>
    <property type="match status" value="1"/>
</dbReference>
<evidence type="ECO:0000256" key="1">
    <source>
        <dbReference type="ARBA" id="ARBA00009080"/>
    </source>
</evidence>
<evidence type="ECO:0000259" key="6">
    <source>
        <dbReference type="Pfam" id="PF14833"/>
    </source>
</evidence>
<protein>
    <submittedName>
        <fullName evidence="7">NAD(P)-dependent oxidoreductase</fullName>
    </submittedName>
</protein>
<dbReference type="InterPro" id="IPR006115">
    <property type="entry name" value="6PGDH_NADP-bd"/>
</dbReference>
<dbReference type="PIRSF" id="PIRSF000103">
    <property type="entry name" value="HIBADH"/>
    <property type="match status" value="1"/>
</dbReference>
<dbReference type="GO" id="GO:0051287">
    <property type="term" value="F:NAD binding"/>
    <property type="evidence" value="ECO:0007669"/>
    <property type="project" value="InterPro"/>
</dbReference>
<organism evidence="7 8">
    <name type="scientific">Candidatus Pullichristensenella excrementigallinarum</name>
    <dbReference type="NCBI Taxonomy" id="2840907"/>
    <lineage>
        <taxon>Bacteria</taxon>
        <taxon>Bacillati</taxon>
        <taxon>Bacillota</taxon>
        <taxon>Clostridia</taxon>
        <taxon>Candidatus Pullichristensenella</taxon>
    </lineage>
</organism>
<gene>
    <name evidence="7" type="ORF">IAB02_07370</name>
</gene>
<evidence type="ECO:0000256" key="2">
    <source>
        <dbReference type="ARBA" id="ARBA00023002"/>
    </source>
</evidence>
<keyword evidence="3" id="KW-0520">NAD</keyword>
<dbReference type="InterPro" id="IPR029154">
    <property type="entry name" value="HIBADH-like_NADP-bd"/>
</dbReference>
<comment type="caution">
    <text evidence="7">The sequence shown here is derived from an EMBL/GenBank/DDBJ whole genome shotgun (WGS) entry which is preliminary data.</text>
</comment>
<evidence type="ECO:0000259" key="5">
    <source>
        <dbReference type="Pfam" id="PF03446"/>
    </source>
</evidence>
<evidence type="ECO:0000313" key="8">
    <source>
        <dbReference type="Proteomes" id="UP000824072"/>
    </source>
</evidence>
<reference evidence="7" key="2">
    <citation type="journal article" date="2021" name="PeerJ">
        <title>Extensive microbial diversity within the chicken gut microbiome revealed by metagenomics and culture.</title>
        <authorList>
            <person name="Gilroy R."/>
            <person name="Ravi A."/>
            <person name="Getino M."/>
            <person name="Pursley I."/>
            <person name="Horton D.L."/>
            <person name="Alikhan N.F."/>
            <person name="Baker D."/>
            <person name="Gharbi K."/>
            <person name="Hall N."/>
            <person name="Watson M."/>
            <person name="Adriaenssens E.M."/>
            <person name="Foster-Nyarko E."/>
            <person name="Jarju S."/>
            <person name="Secka A."/>
            <person name="Antonio M."/>
            <person name="Oren A."/>
            <person name="Chaudhuri R.R."/>
            <person name="La Ragione R."/>
            <person name="Hildebrand F."/>
            <person name="Pallen M.J."/>
        </authorList>
    </citation>
    <scope>NUCLEOTIDE SEQUENCE</scope>
    <source>
        <strain evidence="7">ChiHcec3-11533</strain>
    </source>
</reference>
<comment type="similarity">
    <text evidence="1">Belongs to the HIBADH-related family.</text>
</comment>
<name>A0A9D1IBS2_9FIRM</name>
<feature type="domain" description="3-hydroxyisobutyrate dehydrogenase-like NAD-binding" evidence="6">
    <location>
        <begin position="164"/>
        <end position="284"/>
    </location>
</feature>
<dbReference type="PANTHER" id="PTHR43060:SF15">
    <property type="entry name" value="3-HYDROXYISOBUTYRATE DEHYDROGENASE-LIKE 1, MITOCHONDRIAL-RELATED"/>
    <property type="match status" value="1"/>
</dbReference>
<dbReference type="AlphaFoldDB" id="A0A9D1IBS2"/>
<dbReference type="InterPro" id="IPR036291">
    <property type="entry name" value="NAD(P)-bd_dom_sf"/>
</dbReference>
<dbReference type="Pfam" id="PF03446">
    <property type="entry name" value="NAD_binding_2"/>
    <property type="match status" value="1"/>
</dbReference>
<dbReference type="Proteomes" id="UP000824072">
    <property type="component" value="Unassembled WGS sequence"/>
</dbReference>
<dbReference type="Gene3D" id="1.10.1040.10">
    <property type="entry name" value="N-(1-d-carboxylethyl)-l-norvaline Dehydrogenase, domain 2"/>
    <property type="match status" value="1"/>
</dbReference>
<dbReference type="EMBL" id="DVMU01000164">
    <property type="protein sequence ID" value="HIU34367.1"/>
    <property type="molecule type" value="Genomic_DNA"/>
</dbReference>
<dbReference type="InterPro" id="IPR015815">
    <property type="entry name" value="HIBADH-related"/>
</dbReference>